<dbReference type="PANTHER" id="PTHR11102">
    <property type="entry name" value="SEL-1-LIKE PROTEIN"/>
    <property type="match status" value="1"/>
</dbReference>
<evidence type="ECO:0000256" key="1">
    <source>
        <dbReference type="SAM" id="SignalP"/>
    </source>
</evidence>
<dbReference type="InterPro" id="IPR011990">
    <property type="entry name" value="TPR-like_helical_dom_sf"/>
</dbReference>
<dbReference type="Proteomes" id="UP000886251">
    <property type="component" value="Unassembled WGS sequence"/>
</dbReference>
<keyword evidence="1" id="KW-0732">Signal</keyword>
<dbReference type="SUPFAM" id="SSF81901">
    <property type="entry name" value="HCP-like"/>
    <property type="match status" value="1"/>
</dbReference>
<dbReference type="SMART" id="SM00671">
    <property type="entry name" value="SEL1"/>
    <property type="match status" value="2"/>
</dbReference>
<dbReference type="InterPro" id="IPR006597">
    <property type="entry name" value="Sel1-like"/>
</dbReference>
<feature type="signal peptide" evidence="1">
    <location>
        <begin position="1"/>
        <end position="26"/>
    </location>
</feature>
<protein>
    <submittedName>
        <fullName evidence="2">Sel1 repeat family protein</fullName>
    </submittedName>
</protein>
<feature type="chain" id="PRO_5032878293" evidence="1">
    <location>
        <begin position="27"/>
        <end position="155"/>
    </location>
</feature>
<dbReference type="Gene3D" id="1.25.40.10">
    <property type="entry name" value="Tetratricopeptide repeat domain"/>
    <property type="match status" value="1"/>
</dbReference>
<accession>A0A831RMG7</accession>
<organism evidence="2">
    <name type="scientific">Sedimenticola thiotaurini</name>
    <dbReference type="NCBI Taxonomy" id="1543721"/>
    <lineage>
        <taxon>Bacteria</taxon>
        <taxon>Pseudomonadati</taxon>
        <taxon>Pseudomonadota</taxon>
        <taxon>Gammaproteobacteria</taxon>
        <taxon>Chromatiales</taxon>
        <taxon>Sedimenticolaceae</taxon>
        <taxon>Sedimenticola</taxon>
    </lineage>
</organism>
<dbReference type="EMBL" id="DRKP01000050">
    <property type="protein sequence ID" value="HEB95609.1"/>
    <property type="molecule type" value="Genomic_DNA"/>
</dbReference>
<gene>
    <name evidence="2" type="ORF">ENI96_04160</name>
</gene>
<comment type="caution">
    <text evidence="2">The sequence shown here is derived from an EMBL/GenBank/DDBJ whole genome shotgun (WGS) entry which is preliminary data.</text>
</comment>
<sequence>MKKRCHTFARWSVLLLAICVTGAATGDGRRDEVLGDRYLHPPADRLPDQVDAQSAYLDAAEKGDPEAWGKLGTLYLLGGGGVRIDFKAARYWLQKAAQAGIPEAQYRLGTIYAEALGTPYDWPRAKHWLEAAIRGGSEAAADYLRDHAPRSGTAR</sequence>
<reference evidence="2" key="1">
    <citation type="journal article" date="2020" name="mSystems">
        <title>Genome- and Community-Level Interaction Insights into Carbon Utilization and Element Cycling Functions of Hydrothermarchaeota in Hydrothermal Sediment.</title>
        <authorList>
            <person name="Zhou Z."/>
            <person name="Liu Y."/>
            <person name="Xu W."/>
            <person name="Pan J."/>
            <person name="Luo Z.H."/>
            <person name="Li M."/>
        </authorList>
    </citation>
    <scope>NUCLEOTIDE SEQUENCE [LARGE SCALE GENOMIC DNA]</scope>
    <source>
        <strain evidence="2">HyVt-443</strain>
    </source>
</reference>
<dbReference type="PANTHER" id="PTHR11102:SF160">
    <property type="entry name" value="ERAD-ASSOCIATED E3 UBIQUITIN-PROTEIN LIGASE COMPONENT HRD3"/>
    <property type="match status" value="1"/>
</dbReference>
<proteinExistence type="predicted"/>
<dbReference type="AlphaFoldDB" id="A0A831RMG7"/>
<name>A0A831RMG7_9GAMM</name>
<evidence type="ECO:0000313" key="2">
    <source>
        <dbReference type="EMBL" id="HEB95609.1"/>
    </source>
</evidence>
<dbReference type="InterPro" id="IPR050767">
    <property type="entry name" value="Sel1_AlgK"/>
</dbReference>
<dbReference type="Pfam" id="PF08238">
    <property type="entry name" value="Sel1"/>
    <property type="match status" value="2"/>
</dbReference>